<evidence type="ECO:0000259" key="2">
    <source>
        <dbReference type="Pfam" id="PF03972"/>
    </source>
</evidence>
<gene>
    <name evidence="4" type="ORF">ENP34_02765</name>
</gene>
<evidence type="ECO:0000313" key="4">
    <source>
        <dbReference type="EMBL" id="HEG90352.1"/>
    </source>
</evidence>
<dbReference type="PANTHER" id="PTHR16943:SF8">
    <property type="entry name" value="2-METHYLCITRATE DEHYDRATASE"/>
    <property type="match status" value="1"/>
</dbReference>
<accession>A0A831T766</accession>
<comment type="similarity">
    <text evidence="1">Belongs to the PrpD family.</text>
</comment>
<dbReference type="GO" id="GO:0016829">
    <property type="term" value="F:lyase activity"/>
    <property type="evidence" value="ECO:0007669"/>
    <property type="project" value="InterPro"/>
</dbReference>
<feature type="domain" description="MmgE/PrpD C-terminal" evidence="3">
    <location>
        <begin position="266"/>
        <end position="429"/>
    </location>
</feature>
<evidence type="ECO:0000259" key="3">
    <source>
        <dbReference type="Pfam" id="PF19305"/>
    </source>
</evidence>
<dbReference type="InterPro" id="IPR045337">
    <property type="entry name" value="MmgE_PrpD_C"/>
</dbReference>
<dbReference type="AlphaFoldDB" id="A0A831T766"/>
<organism evidence="4">
    <name type="scientific">Thermorudis peleae</name>
    <dbReference type="NCBI Taxonomy" id="1382356"/>
    <lineage>
        <taxon>Bacteria</taxon>
        <taxon>Pseudomonadati</taxon>
        <taxon>Thermomicrobiota</taxon>
        <taxon>Thermomicrobia</taxon>
        <taxon>Thermomicrobia incertae sedis</taxon>
        <taxon>Thermorudis</taxon>
    </lineage>
</organism>
<dbReference type="Pfam" id="PF03972">
    <property type="entry name" value="MmgE_PrpD_N"/>
    <property type="match status" value="1"/>
</dbReference>
<comment type="caution">
    <text evidence="4">The sequence shown here is derived from an EMBL/GenBank/DDBJ whole genome shotgun (WGS) entry which is preliminary data.</text>
</comment>
<dbReference type="InterPro" id="IPR042188">
    <property type="entry name" value="MmgE/PrpD_sf_2"/>
</dbReference>
<dbReference type="Gene3D" id="3.30.1330.120">
    <property type="entry name" value="2-methylcitrate dehydratase PrpD"/>
    <property type="match status" value="1"/>
</dbReference>
<evidence type="ECO:0000256" key="1">
    <source>
        <dbReference type="ARBA" id="ARBA00006174"/>
    </source>
</evidence>
<dbReference type="PANTHER" id="PTHR16943">
    <property type="entry name" value="2-METHYLCITRATE DEHYDRATASE-RELATED"/>
    <property type="match status" value="1"/>
</dbReference>
<dbReference type="InterPro" id="IPR036148">
    <property type="entry name" value="MmgE/PrpD_sf"/>
</dbReference>
<dbReference type="InterPro" id="IPR045336">
    <property type="entry name" value="MmgE_PrpD_N"/>
</dbReference>
<protein>
    <submittedName>
        <fullName evidence="4">MmgE/PrpD family protein</fullName>
    </submittedName>
</protein>
<dbReference type="SUPFAM" id="SSF103378">
    <property type="entry name" value="2-methylcitrate dehydratase PrpD"/>
    <property type="match status" value="1"/>
</dbReference>
<proteinExistence type="inferred from homology"/>
<reference evidence="4" key="1">
    <citation type="journal article" date="2020" name="mSystems">
        <title>Genome- and Community-Level Interaction Insights into Carbon Utilization and Element Cycling Functions of Hydrothermarchaeota in Hydrothermal Sediment.</title>
        <authorList>
            <person name="Zhou Z."/>
            <person name="Liu Y."/>
            <person name="Xu W."/>
            <person name="Pan J."/>
            <person name="Luo Z.H."/>
            <person name="Li M."/>
        </authorList>
    </citation>
    <scope>NUCLEOTIDE SEQUENCE [LARGE SCALE GENOMIC DNA]</scope>
    <source>
        <strain evidence="4">SpSt-210</strain>
    </source>
</reference>
<feature type="domain" description="MmgE/PrpD N-terminal" evidence="2">
    <location>
        <begin position="5"/>
        <end position="245"/>
    </location>
</feature>
<dbReference type="Pfam" id="PF19305">
    <property type="entry name" value="MmgE_PrpD_C"/>
    <property type="match status" value="1"/>
</dbReference>
<dbReference type="InterPro" id="IPR005656">
    <property type="entry name" value="MmgE_PrpD"/>
</dbReference>
<dbReference type="EMBL" id="DSIY01000060">
    <property type="protein sequence ID" value="HEG90352.1"/>
    <property type="molecule type" value="Genomic_DNA"/>
</dbReference>
<sequence length="456" mass="48133">MTLTRELAEFVVEFRNRPLLDDVRRAAEWAMLDWLGSAIRGGEAFPARAVLEVARHAMAGEDATVLATGERLSALGAALANGAASHVLELDDLHQGSTFHPAAPIIPAALAAAERTGSNGQSLLQAVVAGYEVGIRLAEAVNPSHYRYWHPTATCGVFGAAAAAGVVLGLSCTELIDALGSAGTMAGGLWQFLDDGAMSKPLHAGKAAHDGLLTAELARAGLSGASAILEGPRGFFAATAGEVDPTRITDGLGHRFKILEIGFKRHACCGHTHTAVDAALALRRRIAGRTIRQVEVGTYRVALDITDNPAPETERAAKFSLQHAVAVALLDGAAGLEQFRSERLADPEVAALRAEVVVEAVPDFTDVYPRLWPAVVRVRLADGEVLEETVTVPHGMPGSPMSDEELRGKFLGLVTPVLGRERADLLAQAVARLGDGLPARELLRSCWPERDPLPSA</sequence>
<dbReference type="Gene3D" id="1.10.4100.10">
    <property type="entry name" value="2-methylcitrate dehydratase PrpD"/>
    <property type="match status" value="1"/>
</dbReference>
<name>A0A831T766_9BACT</name>
<dbReference type="InterPro" id="IPR042183">
    <property type="entry name" value="MmgE/PrpD_sf_1"/>
</dbReference>